<sequence length="58" mass="6144">MLLRALEDDLSTGTALLDPAHADAERHEKLASLNADQAKAVEDLVGSQFNRQGRAGGV</sequence>
<evidence type="ECO:0000313" key="1">
    <source>
        <dbReference type="EMBL" id="GHG03583.1"/>
    </source>
</evidence>
<protein>
    <submittedName>
        <fullName evidence="1">Uncharacterized protein</fullName>
    </submittedName>
</protein>
<dbReference type="RefSeq" id="WP_191308283.1">
    <property type="nucleotide sequence ID" value="NZ_BNAW01000005.1"/>
</dbReference>
<keyword evidence="2" id="KW-1185">Reference proteome</keyword>
<dbReference type="Proteomes" id="UP000649955">
    <property type="component" value="Unassembled WGS sequence"/>
</dbReference>
<organism evidence="1 2">
    <name type="scientific">Amycolatopsis bullii</name>
    <dbReference type="NCBI Taxonomy" id="941987"/>
    <lineage>
        <taxon>Bacteria</taxon>
        <taxon>Bacillati</taxon>
        <taxon>Actinomycetota</taxon>
        <taxon>Actinomycetes</taxon>
        <taxon>Pseudonocardiales</taxon>
        <taxon>Pseudonocardiaceae</taxon>
        <taxon>Amycolatopsis</taxon>
    </lineage>
</organism>
<dbReference type="EMBL" id="BNAW01000005">
    <property type="protein sequence ID" value="GHG03583.1"/>
    <property type="molecule type" value="Genomic_DNA"/>
</dbReference>
<comment type="caution">
    <text evidence="1">The sequence shown here is derived from an EMBL/GenBank/DDBJ whole genome shotgun (WGS) entry which is preliminary data.</text>
</comment>
<gene>
    <name evidence="1" type="ORF">GCM10017567_19150</name>
</gene>
<accession>A0ABQ3K591</accession>
<name>A0ABQ3K591_9PSEU</name>
<proteinExistence type="predicted"/>
<reference evidence="2" key="1">
    <citation type="journal article" date="2019" name="Int. J. Syst. Evol. Microbiol.">
        <title>The Global Catalogue of Microorganisms (GCM) 10K type strain sequencing project: providing services to taxonomists for standard genome sequencing and annotation.</title>
        <authorList>
            <consortium name="The Broad Institute Genomics Platform"/>
            <consortium name="The Broad Institute Genome Sequencing Center for Infectious Disease"/>
            <person name="Wu L."/>
            <person name="Ma J."/>
        </authorList>
    </citation>
    <scope>NUCLEOTIDE SEQUENCE [LARGE SCALE GENOMIC DNA]</scope>
    <source>
        <strain evidence="2">CGMCC 4.7680</strain>
    </source>
</reference>
<evidence type="ECO:0000313" key="2">
    <source>
        <dbReference type="Proteomes" id="UP000649955"/>
    </source>
</evidence>